<comment type="similarity">
    <text evidence="1">Belongs to the thymidine kinase family.</text>
</comment>
<evidence type="ECO:0000256" key="7">
    <source>
        <dbReference type="ARBA" id="ARBA00022777"/>
    </source>
</evidence>
<accession>A0A068VJX7</accession>
<dbReference type="Pfam" id="PF13041">
    <property type="entry name" value="PPR_2"/>
    <property type="match status" value="1"/>
</dbReference>
<evidence type="ECO:0000256" key="4">
    <source>
        <dbReference type="ARBA" id="ARBA00022679"/>
    </source>
</evidence>
<dbReference type="GO" id="GO:0009451">
    <property type="term" value="P:RNA modification"/>
    <property type="evidence" value="ECO:0007669"/>
    <property type="project" value="InterPro"/>
</dbReference>
<keyword evidence="6" id="KW-0547">Nucleotide-binding</keyword>
<dbReference type="InterPro" id="IPR011990">
    <property type="entry name" value="TPR-like_helical_dom_sf"/>
</dbReference>
<evidence type="ECO:0000256" key="2">
    <source>
        <dbReference type="ARBA" id="ARBA00012118"/>
    </source>
</evidence>
<evidence type="ECO:0000256" key="5">
    <source>
        <dbReference type="ARBA" id="ARBA00022737"/>
    </source>
</evidence>
<reference evidence="11" key="1">
    <citation type="journal article" date="2014" name="Science">
        <title>The coffee genome provides insight into the convergent evolution of caffeine biosynthesis.</title>
        <authorList>
            <person name="Denoeud F."/>
            <person name="Carretero-Paulet L."/>
            <person name="Dereeper A."/>
            <person name="Droc G."/>
            <person name="Guyot R."/>
            <person name="Pietrella M."/>
            <person name="Zheng C."/>
            <person name="Alberti A."/>
            <person name="Anthony F."/>
            <person name="Aprea G."/>
            <person name="Aury J.M."/>
            <person name="Bento P."/>
            <person name="Bernard M."/>
            <person name="Bocs S."/>
            <person name="Campa C."/>
            <person name="Cenci A."/>
            <person name="Combes M.C."/>
            <person name="Crouzillat D."/>
            <person name="Da Silva C."/>
            <person name="Daddiego L."/>
            <person name="De Bellis F."/>
            <person name="Dussert S."/>
            <person name="Garsmeur O."/>
            <person name="Gayraud T."/>
            <person name="Guignon V."/>
            <person name="Jahn K."/>
            <person name="Jamilloux V."/>
            <person name="Joet T."/>
            <person name="Labadie K."/>
            <person name="Lan T."/>
            <person name="Leclercq J."/>
            <person name="Lepelley M."/>
            <person name="Leroy T."/>
            <person name="Li L.T."/>
            <person name="Librado P."/>
            <person name="Lopez L."/>
            <person name="Munoz A."/>
            <person name="Noel B."/>
            <person name="Pallavicini A."/>
            <person name="Perrotta G."/>
            <person name="Poncet V."/>
            <person name="Pot D."/>
            <person name="Priyono X."/>
            <person name="Rigoreau M."/>
            <person name="Rouard M."/>
            <person name="Rozas J."/>
            <person name="Tranchant-Dubreuil C."/>
            <person name="VanBuren R."/>
            <person name="Zhang Q."/>
            <person name="Andrade A.C."/>
            <person name="Argout X."/>
            <person name="Bertrand B."/>
            <person name="de Kochko A."/>
            <person name="Graziosi G."/>
            <person name="Henry R.J."/>
            <person name="Jayarama X."/>
            <person name="Ming R."/>
            <person name="Nagai C."/>
            <person name="Rounsley S."/>
            <person name="Sankoff D."/>
            <person name="Giuliano G."/>
            <person name="Albert V.A."/>
            <person name="Wincker P."/>
            <person name="Lashermes P."/>
        </authorList>
    </citation>
    <scope>NUCLEOTIDE SEQUENCE [LARGE SCALE GENOMIC DNA]</scope>
    <source>
        <strain evidence="11">cv. DH200-94</strain>
    </source>
</reference>
<dbReference type="InParanoid" id="A0A068VJX7"/>
<dbReference type="InterPro" id="IPR002885">
    <property type="entry name" value="PPR_rpt"/>
</dbReference>
<dbReference type="EMBL" id="HG741334">
    <property type="protein sequence ID" value="CDP21006.1"/>
    <property type="molecule type" value="Genomic_DNA"/>
</dbReference>
<dbReference type="Proteomes" id="UP000295252">
    <property type="component" value="Unassembled WGS sequence"/>
</dbReference>
<dbReference type="STRING" id="49390.A0A068VJX7"/>
<dbReference type="InterPro" id="IPR027417">
    <property type="entry name" value="P-loop_NTPase"/>
</dbReference>
<dbReference type="GO" id="GO:0071897">
    <property type="term" value="P:DNA biosynthetic process"/>
    <property type="evidence" value="ECO:0007669"/>
    <property type="project" value="UniProtKB-KW"/>
</dbReference>
<dbReference type="GO" id="GO:0004797">
    <property type="term" value="F:thymidine kinase activity"/>
    <property type="evidence" value="ECO:0007669"/>
    <property type="project" value="UniProtKB-EC"/>
</dbReference>
<protein>
    <recommendedName>
        <fullName evidence="2">thymidine kinase</fullName>
        <ecNumber evidence="2">2.7.1.21</ecNumber>
    </recommendedName>
</protein>
<evidence type="ECO:0000313" key="10">
    <source>
        <dbReference type="EMBL" id="CDP21006.1"/>
    </source>
</evidence>
<keyword evidence="5" id="KW-0677">Repeat</keyword>
<dbReference type="Gramene" id="CDP21006">
    <property type="protein sequence ID" value="CDP21006"/>
    <property type="gene ID" value="GSCOC_T00010482001"/>
</dbReference>
<sequence length="192" mass="20661">MRGLKSEATSAAASSSSSGEIHVIVGPMFAGKTSTLLRRIKTESSNGNFQDDAREIALQLDKSLKDLRFSGRVVEAVQMLCHVGVQAGDLNLVHILFDKLQMKSLVSCNSMIAGYAQKGLEEVGLSMFHEMGKNGLIPDHYTFASVFGACAALAILEQGRQAHALWIKCQMSGNLVVNSALMDKKGKETTVT</sequence>
<dbReference type="InterPro" id="IPR046960">
    <property type="entry name" value="PPR_At4g14850-like_plant"/>
</dbReference>
<dbReference type="Gene3D" id="1.25.40.10">
    <property type="entry name" value="Tetratricopeptide repeat domain"/>
    <property type="match status" value="1"/>
</dbReference>
<dbReference type="EC" id="2.7.1.21" evidence="2"/>
<evidence type="ECO:0000256" key="3">
    <source>
        <dbReference type="ARBA" id="ARBA00022634"/>
    </source>
</evidence>
<evidence type="ECO:0000256" key="1">
    <source>
        <dbReference type="ARBA" id="ARBA00007587"/>
    </source>
</evidence>
<proteinExistence type="inferred from homology"/>
<dbReference type="GO" id="GO:0003723">
    <property type="term" value="F:RNA binding"/>
    <property type="evidence" value="ECO:0007669"/>
    <property type="project" value="InterPro"/>
</dbReference>
<gene>
    <name evidence="10" type="ORF">GSCOC_T00010482001</name>
</gene>
<evidence type="ECO:0000313" key="11">
    <source>
        <dbReference type="Proteomes" id="UP000295252"/>
    </source>
</evidence>
<feature type="repeat" description="PPR" evidence="9">
    <location>
        <begin position="104"/>
        <end position="138"/>
    </location>
</feature>
<dbReference type="PhylomeDB" id="A0A068VJX7"/>
<dbReference type="OrthoDB" id="9990610at2759"/>
<dbReference type="GO" id="GO:0005524">
    <property type="term" value="F:ATP binding"/>
    <property type="evidence" value="ECO:0007669"/>
    <property type="project" value="UniProtKB-KW"/>
</dbReference>
<dbReference type="InterPro" id="IPR001267">
    <property type="entry name" value="Thymidine_kinase"/>
</dbReference>
<keyword evidence="4" id="KW-0808">Transferase</keyword>
<name>A0A068VJX7_COFCA</name>
<dbReference type="PANTHER" id="PTHR47926:SF347">
    <property type="entry name" value="PENTATRICOPEPTIDE REPEAT-CONTAINING PROTEIN"/>
    <property type="match status" value="1"/>
</dbReference>
<dbReference type="Pfam" id="PF00265">
    <property type="entry name" value="TK"/>
    <property type="match status" value="1"/>
</dbReference>
<dbReference type="AlphaFoldDB" id="A0A068VJX7"/>
<dbReference type="SUPFAM" id="SSF52540">
    <property type="entry name" value="P-loop containing nucleoside triphosphate hydrolases"/>
    <property type="match status" value="1"/>
</dbReference>
<dbReference type="PANTHER" id="PTHR47926">
    <property type="entry name" value="PENTATRICOPEPTIDE REPEAT-CONTAINING PROTEIN"/>
    <property type="match status" value="1"/>
</dbReference>
<organism evidence="10 11">
    <name type="scientific">Coffea canephora</name>
    <name type="common">Robusta coffee</name>
    <dbReference type="NCBI Taxonomy" id="49390"/>
    <lineage>
        <taxon>Eukaryota</taxon>
        <taxon>Viridiplantae</taxon>
        <taxon>Streptophyta</taxon>
        <taxon>Embryophyta</taxon>
        <taxon>Tracheophyta</taxon>
        <taxon>Spermatophyta</taxon>
        <taxon>Magnoliopsida</taxon>
        <taxon>eudicotyledons</taxon>
        <taxon>Gunneridae</taxon>
        <taxon>Pentapetalae</taxon>
        <taxon>asterids</taxon>
        <taxon>lamiids</taxon>
        <taxon>Gentianales</taxon>
        <taxon>Rubiaceae</taxon>
        <taxon>Ixoroideae</taxon>
        <taxon>Gardenieae complex</taxon>
        <taxon>Bertiereae - Coffeeae clade</taxon>
        <taxon>Coffeeae</taxon>
        <taxon>Coffea</taxon>
    </lineage>
</organism>
<dbReference type="PROSITE" id="PS51375">
    <property type="entry name" value="PPR"/>
    <property type="match status" value="1"/>
</dbReference>
<evidence type="ECO:0000256" key="9">
    <source>
        <dbReference type="PROSITE-ProRule" id="PRU00708"/>
    </source>
</evidence>
<keyword evidence="8" id="KW-0067">ATP-binding</keyword>
<evidence type="ECO:0000256" key="8">
    <source>
        <dbReference type="ARBA" id="ARBA00022840"/>
    </source>
</evidence>
<dbReference type="NCBIfam" id="TIGR00756">
    <property type="entry name" value="PPR"/>
    <property type="match status" value="1"/>
</dbReference>
<keyword evidence="11" id="KW-1185">Reference proteome</keyword>
<keyword evidence="7" id="KW-0418">Kinase</keyword>
<keyword evidence="3" id="KW-0237">DNA synthesis</keyword>
<evidence type="ECO:0000256" key="6">
    <source>
        <dbReference type="ARBA" id="ARBA00022741"/>
    </source>
</evidence>